<dbReference type="AlphaFoldDB" id="A0A9N7TUF2"/>
<accession>A0A9N7TUF2</accession>
<dbReference type="Proteomes" id="UP001153269">
    <property type="component" value="Unassembled WGS sequence"/>
</dbReference>
<sequence length="104" mass="11650">MSAVFDGYDSPESTDPYVDVCVQPKICDHADSVTRRRMLQRPHAQGCPFKDQPQQSPEVPMYRPPCLGLKWEQVRESHRVRCAPHGAGGEVPLAASSRWMDPSS</sequence>
<keyword evidence="3" id="KW-1185">Reference proteome</keyword>
<reference evidence="2" key="1">
    <citation type="submission" date="2020-03" db="EMBL/GenBank/DDBJ databases">
        <authorList>
            <person name="Weist P."/>
        </authorList>
    </citation>
    <scope>NUCLEOTIDE SEQUENCE</scope>
</reference>
<comment type="caution">
    <text evidence="2">The sequence shown here is derived from an EMBL/GenBank/DDBJ whole genome shotgun (WGS) entry which is preliminary data.</text>
</comment>
<dbReference type="EMBL" id="CADEAL010000336">
    <property type="protein sequence ID" value="CAB1418718.1"/>
    <property type="molecule type" value="Genomic_DNA"/>
</dbReference>
<proteinExistence type="predicted"/>
<gene>
    <name evidence="2" type="ORF">PLEPLA_LOCUS6544</name>
</gene>
<evidence type="ECO:0000256" key="1">
    <source>
        <dbReference type="SAM" id="MobiDB-lite"/>
    </source>
</evidence>
<evidence type="ECO:0000313" key="3">
    <source>
        <dbReference type="Proteomes" id="UP001153269"/>
    </source>
</evidence>
<protein>
    <submittedName>
        <fullName evidence="2">Uncharacterized protein</fullName>
    </submittedName>
</protein>
<evidence type="ECO:0000313" key="2">
    <source>
        <dbReference type="EMBL" id="CAB1418718.1"/>
    </source>
</evidence>
<organism evidence="2 3">
    <name type="scientific">Pleuronectes platessa</name>
    <name type="common">European plaice</name>
    <dbReference type="NCBI Taxonomy" id="8262"/>
    <lineage>
        <taxon>Eukaryota</taxon>
        <taxon>Metazoa</taxon>
        <taxon>Chordata</taxon>
        <taxon>Craniata</taxon>
        <taxon>Vertebrata</taxon>
        <taxon>Euteleostomi</taxon>
        <taxon>Actinopterygii</taxon>
        <taxon>Neopterygii</taxon>
        <taxon>Teleostei</taxon>
        <taxon>Neoteleostei</taxon>
        <taxon>Acanthomorphata</taxon>
        <taxon>Carangaria</taxon>
        <taxon>Pleuronectiformes</taxon>
        <taxon>Pleuronectoidei</taxon>
        <taxon>Pleuronectidae</taxon>
        <taxon>Pleuronectes</taxon>
    </lineage>
</organism>
<feature type="region of interest" description="Disordered" evidence="1">
    <location>
        <begin position="42"/>
        <end position="61"/>
    </location>
</feature>
<feature type="region of interest" description="Disordered" evidence="1">
    <location>
        <begin position="84"/>
        <end position="104"/>
    </location>
</feature>
<name>A0A9N7TUF2_PLEPL</name>